<dbReference type="AlphaFoldDB" id="A0A1P8MT24"/>
<dbReference type="STRING" id="299262.BWR18_05085"/>
<evidence type="ECO:0000313" key="3">
    <source>
        <dbReference type="Proteomes" id="UP000186336"/>
    </source>
</evidence>
<reference evidence="2 3" key="1">
    <citation type="submission" date="2017-01" db="EMBL/GenBank/DDBJ databases">
        <title>Complete genome of Tateyamaria omphalii DOK1-4 isolated from seawater in Dokdo.</title>
        <authorList>
            <person name="Kim J.H."/>
            <person name="Chi W.-J."/>
        </authorList>
    </citation>
    <scope>NUCLEOTIDE SEQUENCE [LARGE SCALE GENOMIC DNA]</scope>
    <source>
        <strain evidence="2 3">DOK1-4</strain>
    </source>
</reference>
<dbReference type="EMBL" id="CP019312">
    <property type="protein sequence ID" value="APX11133.1"/>
    <property type="molecule type" value="Genomic_DNA"/>
</dbReference>
<accession>A0A1P8MT24</accession>
<name>A0A1P8MT24_9RHOB</name>
<dbReference type="KEGG" id="tom:BWR18_05085"/>
<dbReference type="Proteomes" id="UP000186336">
    <property type="component" value="Chromosome"/>
</dbReference>
<gene>
    <name evidence="2" type="ORF">BWR18_05085</name>
</gene>
<dbReference type="SUPFAM" id="SSF51206">
    <property type="entry name" value="cAMP-binding domain-like"/>
    <property type="match status" value="1"/>
</dbReference>
<evidence type="ECO:0000256" key="1">
    <source>
        <dbReference type="SAM" id="MobiDB-lite"/>
    </source>
</evidence>
<evidence type="ECO:0000313" key="2">
    <source>
        <dbReference type="EMBL" id="APX11133.1"/>
    </source>
</evidence>
<feature type="compositionally biased region" description="Gly residues" evidence="1">
    <location>
        <begin position="110"/>
        <end position="127"/>
    </location>
</feature>
<keyword evidence="3" id="KW-1185">Reference proteome</keyword>
<sequence>MVPHVWSAIGVTAPPAHENSGHSNMSFILTGDGVVVTNGRRPYQGYGYAEGAVTAVAISAARFQTLMGRDAAFREPVFRGFAHREGELTDVIDALLLHRSEAGAVSGQATGHGGAHPAGHPAGIGHGARGGVADAPVV</sequence>
<feature type="region of interest" description="Disordered" evidence="1">
    <location>
        <begin position="106"/>
        <end position="127"/>
    </location>
</feature>
<dbReference type="InterPro" id="IPR018490">
    <property type="entry name" value="cNMP-bd_dom_sf"/>
</dbReference>
<protein>
    <submittedName>
        <fullName evidence="2">Uncharacterized protein</fullName>
    </submittedName>
</protein>
<organism evidence="2 3">
    <name type="scientific">Tateyamaria omphalii</name>
    <dbReference type="NCBI Taxonomy" id="299262"/>
    <lineage>
        <taxon>Bacteria</taxon>
        <taxon>Pseudomonadati</taxon>
        <taxon>Pseudomonadota</taxon>
        <taxon>Alphaproteobacteria</taxon>
        <taxon>Rhodobacterales</taxon>
        <taxon>Roseobacteraceae</taxon>
        <taxon>Tateyamaria</taxon>
    </lineage>
</organism>
<proteinExistence type="predicted"/>